<sequence length="57" mass="6295">MKVGSGSSSPAIWMSRAASARYRESPKTTTISRMRTSSPVLMLRISRRMASLSFGEE</sequence>
<dbReference type="EMBL" id="AMCI01004790">
    <property type="protein sequence ID" value="EJW97386.1"/>
    <property type="molecule type" value="Genomic_DNA"/>
</dbReference>
<evidence type="ECO:0000313" key="1">
    <source>
        <dbReference type="EMBL" id="EJW97386.1"/>
    </source>
</evidence>
<name>J9FQZ8_9ZZZZ</name>
<dbReference type="AlphaFoldDB" id="J9FQZ8"/>
<protein>
    <submittedName>
        <fullName evidence="1">Uncharacterized protein</fullName>
    </submittedName>
</protein>
<gene>
    <name evidence="1" type="ORF">EVA_14509</name>
</gene>
<comment type="caution">
    <text evidence="1">The sequence shown here is derived from an EMBL/GenBank/DDBJ whole genome shotgun (WGS) entry which is preliminary data.</text>
</comment>
<reference evidence="1" key="1">
    <citation type="journal article" date="2012" name="PLoS ONE">
        <title>Gene sets for utilization of primary and secondary nutrition supplies in the distal gut of endangered iberian lynx.</title>
        <authorList>
            <person name="Alcaide M."/>
            <person name="Messina E."/>
            <person name="Richter M."/>
            <person name="Bargiela R."/>
            <person name="Peplies J."/>
            <person name="Huws S.A."/>
            <person name="Newbold C.J."/>
            <person name="Golyshin P.N."/>
            <person name="Simon M.A."/>
            <person name="Lopez G."/>
            <person name="Yakimov M.M."/>
            <person name="Ferrer M."/>
        </authorList>
    </citation>
    <scope>NUCLEOTIDE SEQUENCE</scope>
</reference>
<proteinExistence type="predicted"/>
<accession>J9FQZ8</accession>
<organism evidence="1">
    <name type="scientific">gut metagenome</name>
    <dbReference type="NCBI Taxonomy" id="749906"/>
    <lineage>
        <taxon>unclassified sequences</taxon>
        <taxon>metagenomes</taxon>
        <taxon>organismal metagenomes</taxon>
    </lineage>
</organism>